<gene>
    <name evidence="16" type="primary">Aste57867_3017</name>
    <name evidence="15" type="ORF">As57867_003008</name>
    <name evidence="16" type="ORF">ASTE57867_3017</name>
</gene>
<dbReference type="SMART" id="SM00477">
    <property type="entry name" value="NUC"/>
    <property type="match status" value="1"/>
</dbReference>
<accession>A0A485K8V8</accession>
<dbReference type="InterPro" id="IPR001604">
    <property type="entry name" value="Endo_G_ENPP1-like_dom"/>
</dbReference>
<feature type="domain" description="ENPP1-3/EXOG-like endonuclease/phosphodiesterase" evidence="13">
    <location>
        <begin position="37"/>
        <end position="237"/>
    </location>
</feature>
<evidence type="ECO:0000256" key="7">
    <source>
        <dbReference type="ARBA" id="ARBA00022842"/>
    </source>
</evidence>
<proteinExistence type="inferred from homology"/>
<dbReference type="SMART" id="SM00892">
    <property type="entry name" value="Endonuclease_NS"/>
    <property type="match status" value="1"/>
</dbReference>
<keyword evidence="5 10" id="KW-0255">Endonuclease</keyword>
<dbReference type="AlphaFoldDB" id="A0A485K8V8"/>
<keyword evidence="4 9" id="KW-0479">Metal-binding</keyword>
<evidence type="ECO:0000256" key="2">
    <source>
        <dbReference type="ARBA" id="ARBA00010052"/>
    </source>
</evidence>
<evidence type="ECO:0000256" key="10">
    <source>
        <dbReference type="RuleBase" id="RU366055"/>
    </source>
</evidence>
<feature type="region of interest" description="Disordered" evidence="11">
    <location>
        <begin position="250"/>
        <end position="269"/>
    </location>
</feature>
<evidence type="ECO:0000256" key="5">
    <source>
        <dbReference type="ARBA" id="ARBA00022759"/>
    </source>
</evidence>
<evidence type="ECO:0000259" key="13">
    <source>
        <dbReference type="SMART" id="SM00477"/>
    </source>
</evidence>
<protein>
    <recommendedName>
        <fullName evidence="10">Endonuclease</fullName>
        <ecNumber evidence="10">3.1.30.-</ecNumber>
    </recommendedName>
</protein>
<reference evidence="15" key="2">
    <citation type="submission" date="2019-06" db="EMBL/GenBank/DDBJ databases">
        <title>Genomics analysis of Aphanomyces spp. identifies a new class of oomycete effector associated with host adaptation.</title>
        <authorList>
            <person name="Gaulin E."/>
        </authorList>
    </citation>
    <scope>NUCLEOTIDE SEQUENCE</scope>
    <source>
        <strain evidence="15">CBS 578.67</strain>
    </source>
</reference>
<feature type="active site" description="Proton acceptor" evidence="8">
    <location>
        <position position="99"/>
    </location>
</feature>
<dbReference type="InterPro" id="IPR040255">
    <property type="entry name" value="Non-specific_endonuclease"/>
</dbReference>
<feature type="domain" description="DNA/RNA non-specific endonuclease/pyrophosphatase/phosphodiesterase" evidence="14">
    <location>
        <begin position="36"/>
        <end position="238"/>
    </location>
</feature>
<evidence type="ECO:0000256" key="12">
    <source>
        <dbReference type="SAM" id="SignalP"/>
    </source>
</evidence>
<evidence type="ECO:0000256" key="9">
    <source>
        <dbReference type="PIRSR" id="PIRSR640255-2"/>
    </source>
</evidence>
<evidence type="ECO:0000256" key="8">
    <source>
        <dbReference type="PIRSR" id="PIRSR640255-1"/>
    </source>
</evidence>
<dbReference type="InterPro" id="IPR018524">
    <property type="entry name" value="DNA/RNA_endonuclease_AS"/>
</dbReference>
<evidence type="ECO:0000259" key="14">
    <source>
        <dbReference type="SMART" id="SM00892"/>
    </source>
</evidence>
<comment type="cofactor">
    <cofactor evidence="1 10">
        <name>Mg(2+)</name>
        <dbReference type="ChEBI" id="CHEBI:18420"/>
    </cofactor>
</comment>
<reference evidence="16 17" key="1">
    <citation type="submission" date="2019-03" db="EMBL/GenBank/DDBJ databases">
        <authorList>
            <person name="Gaulin E."/>
            <person name="Dumas B."/>
        </authorList>
    </citation>
    <scope>NUCLEOTIDE SEQUENCE [LARGE SCALE GENOMIC DNA]</scope>
    <source>
        <strain evidence="16">CBS 568.67</strain>
    </source>
</reference>
<dbReference type="InterPro" id="IPR044929">
    <property type="entry name" value="DNA/RNA_non-sp_Endonuclease_sf"/>
</dbReference>
<dbReference type="GO" id="GO:0003676">
    <property type="term" value="F:nucleic acid binding"/>
    <property type="evidence" value="ECO:0007669"/>
    <property type="project" value="InterPro"/>
</dbReference>
<dbReference type="InterPro" id="IPR044925">
    <property type="entry name" value="His-Me_finger_sf"/>
</dbReference>
<dbReference type="GO" id="GO:0046872">
    <property type="term" value="F:metal ion binding"/>
    <property type="evidence" value="ECO:0007669"/>
    <property type="project" value="UniProtKB-KW"/>
</dbReference>
<feature type="signal peptide" evidence="12">
    <location>
        <begin position="1"/>
        <end position="17"/>
    </location>
</feature>
<name>A0A485K8V8_9STRA</name>
<feature type="chain" id="PRO_5033436661" description="Endonuclease" evidence="12">
    <location>
        <begin position="18"/>
        <end position="269"/>
    </location>
</feature>
<keyword evidence="12" id="KW-0732">Signal</keyword>
<dbReference type="Gene3D" id="3.40.570.10">
    <property type="entry name" value="Extracellular Endonuclease, subunit A"/>
    <property type="match status" value="1"/>
</dbReference>
<comment type="similarity">
    <text evidence="2 10">Belongs to the DNA/RNA non-specific endonuclease family.</text>
</comment>
<dbReference type="PANTHER" id="PTHR13966">
    <property type="entry name" value="ENDONUCLEASE RELATED"/>
    <property type="match status" value="1"/>
</dbReference>
<evidence type="ECO:0000313" key="17">
    <source>
        <dbReference type="Proteomes" id="UP000332933"/>
    </source>
</evidence>
<feature type="compositionally biased region" description="Acidic residues" evidence="11">
    <location>
        <begin position="258"/>
        <end position="269"/>
    </location>
</feature>
<dbReference type="PANTHER" id="PTHR13966:SF5">
    <property type="entry name" value="ENDONUCLEASE G, MITOCHONDRIAL"/>
    <property type="match status" value="1"/>
</dbReference>
<dbReference type="SUPFAM" id="SSF54060">
    <property type="entry name" value="His-Me finger endonucleases"/>
    <property type="match status" value="1"/>
</dbReference>
<evidence type="ECO:0000256" key="11">
    <source>
        <dbReference type="SAM" id="MobiDB-lite"/>
    </source>
</evidence>
<evidence type="ECO:0000256" key="3">
    <source>
        <dbReference type="ARBA" id="ARBA00022722"/>
    </source>
</evidence>
<dbReference type="GO" id="GO:0004519">
    <property type="term" value="F:endonuclease activity"/>
    <property type="evidence" value="ECO:0007669"/>
    <property type="project" value="UniProtKB-UniRule"/>
</dbReference>
<sequence length="269" mass="29578">MKLSTALYSALVAGAVAANVDLALVETEAAKYDTLTYINYQLTYSCAERSAIRWWYTLGGDLNAASRPSSFYFDPNYTKKCQQKSTKAYGADSGYDRGHLVASAHLRNSEAERHESHYMTNIAPQIAGFNRGIWERTEAIEACYRTLNGGIKTFGGLKYNETDNDDFVAGWGIKTPDYWWKVVLGKDDAGKDQVIAWLFPNRENLGPLDDYLTSVAAIESQLIDGLGAIAVPEALKSVVADGSWEIPSGCGRGRMAEEADDDVDQDNKA</sequence>
<evidence type="ECO:0000256" key="1">
    <source>
        <dbReference type="ARBA" id="ARBA00001946"/>
    </source>
</evidence>
<dbReference type="GO" id="GO:0016787">
    <property type="term" value="F:hydrolase activity"/>
    <property type="evidence" value="ECO:0007669"/>
    <property type="project" value="UniProtKB-KW"/>
</dbReference>
<keyword evidence="17" id="KW-1185">Reference proteome</keyword>
<organism evidence="16 17">
    <name type="scientific">Aphanomyces stellatus</name>
    <dbReference type="NCBI Taxonomy" id="120398"/>
    <lineage>
        <taxon>Eukaryota</taxon>
        <taxon>Sar</taxon>
        <taxon>Stramenopiles</taxon>
        <taxon>Oomycota</taxon>
        <taxon>Saprolegniomycetes</taxon>
        <taxon>Saprolegniales</taxon>
        <taxon>Verrucalvaceae</taxon>
        <taxon>Aphanomyces</taxon>
    </lineage>
</organism>
<dbReference type="Proteomes" id="UP000332933">
    <property type="component" value="Unassembled WGS sequence"/>
</dbReference>
<keyword evidence="3 10" id="KW-0540">Nuclease</keyword>
<dbReference type="PROSITE" id="PS01070">
    <property type="entry name" value="NUCLEASE_NON_SPEC"/>
    <property type="match status" value="1"/>
</dbReference>
<dbReference type="Pfam" id="PF01223">
    <property type="entry name" value="Endonuclease_NS"/>
    <property type="match status" value="1"/>
</dbReference>
<dbReference type="EC" id="3.1.30.-" evidence="10"/>
<evidence type="ECO:0000313" key="15">
    <source>
        <dbReference type="EMBL" id="KAF0716125.1"/>
    </source>
</evidence>
<keyword evidence="7" id="KW-0460">Magnesium</keyword>
<evidence type="ECO:0000313" key="16">
    <source>
        <dbReference type="EMBL" id="VFT80197.1"/>
    </source>
</evidence>
<feature type="binding site" evidence="9">
    <location>
        <position position="130"/>
    </location>
    <ligand>
        <name>Mg(2+)</name>
        <dbReference type="ChEBI" id="CHEBI:18420"/>
        <note>catalytic</note>
    </ligand>
</feature>
<evidence type="ECO:0000256" key="6">
    <source>
        <dbReference type="ARBA" id="ARBA00022801"/>
    </source>
</evidence>
<keyword evidence="6 10" id="KW-0378">Hydrolase</keyword>
<dbReference type="EMBL" id="CAADRA010000455">
    <property type="protein sequence ID" value="VFT80197.1"/>
    <property type="molecule type" value="Genomic_DNA"/>
</dbReference>
<dbReference type="InterPro" id="IPR020821">
    <property type="entry name" value="ENPP1-3/EXOG-like_nuc-like"/>
</dbReference>
<dbReference type="OrthoDB" id="69221at2759"/>
<evidence type="ECO:0000256" key="4">
    <source>
        <dbReference type="ARBA" id="ARBA00022723"/>
    </source>
</evidence>
<dbReference type="EMBL" id="VJMH01000455">
    <property type="protein sequence ID" value="KAF0716125.1"/>
    <property type="molecule type" value="Genomic_DNA"/>
</dbReference>